<sequence>MDKINLSLIDAEILPDTVENIVKNIQTFIDETDKAVKANPSAALLDSGDEMDKVVQVSGAGKTTKQQEKQHKNRPSKPHHQEETTSKDRPQLTASKQKDTVPTKSYNLRGSQNKNAALTKATTEEKPRSRHTSTRQT</sequence>
<dbReference type="Proteomes" id="UP000887579">
    <property type="component" value="Unplaced"/>
</dbReference>
<dbReference type="WBParaSite" id="ES5_v2.g29061.t1">
    <property type="protein sequence ID" value="ES5_v2.g29061.t1"/>
    <property type="gene ID" value="ES5_v2.g29061"/>
</dbReference>
<accession>A0AC34GHF4</accession>
<proteinExistence type="predicted"/>
<evidence type="ECO:0000313" key="1">
    <source>
        <dbReference type="Proteomes" id="UP000887579"/>
    </source>
</evidence>
<evidence type="ECO:0000313" key="2">
    <source>
        <dbReference type="WBParaSite" id="ES5_v2.g29061.t1"/>
    </source>
</evidence>
<organism evidence="1 2">
    <name type="scientific">Panagrolaimus sp. ES5</name>
    <dbReference type="NCBI Taxonomy" id="591445"/>
    <lineage>
        <taxon>Eukaryota</taxon>
        <taxon>Metazoa</taxon>
        <taxon>Ecdysozoa</taxon>
        <taxon>Nematoda</taxon>
        <taxon>Chromadorea</taxon>
        <taxon>Rhabditida</taxon>
        <taxon>Tylenchina</taxon>
        <taxon>Panagrolaimomorpha</taxon>
        <taxon>Panagrolaimoidea</taxon>
        <taxon>Panagrolaimidae</taxon>
        <taxon>Panagrolaimus</taxon>
    </lineage>
</organism>
<name>A0AC34GHF4_9BILA</name>
<reference evidence="2" key="1">
    <citation type="submission" date="2022-11" db="UniProtKB">
        <authorList>
            <consortium name="WormBaseParasite"/>
        </authorList>
    </citation>
    <scope>IDENTIFICATION</scope>
</reference>
<protein>
    <submittedName>
        <fullName evidence="2">Uncharacterized protein</fullName>
    </submittedName>
</protein>